<evidence type="ECO:0000313" key="1">
    <source>
        <dbReference type="EMBL" id="CDM56316.1"/>
    </source>
</evidence>
<reference evidence="1" key="1">
    <citation type="submission" date="2013-11" db="EMBL/GenBank/DDBJ databases">
        <title>Draft genome sequence of the broad-host-range Rhizobium sp. LPU83 strain, a member of the low-genetic diversity Oregon-like Rhizobium sp. group.</title>
        <authorList>
            <person name="Wibberg D."/>
            <person name="Puehler A."/>
            <person name="Schlueter A."/>
        </authorList>
    </citation>
    <scope>NUCLEOTIDE SEQUENCE [LARGE SCALE GENOMIC DNA]</scope>
    <source>
        <strain evidence="1">LPU83</strain>
    </source>
</reference>
<protein>
    <submittedName>
        <fullName evidence="1">Uncharacterized protein</fullName>
    </submittedName>
</protein>
<dbReference type="AlphaFoldDB" id="W6RPQ1"/>
<dbReference type="PATRIC" id="fig|348824.6.peg.686"/>
<dbReference type="Proteomes" id="UP000019443">
    <property type="component" value="Chromosome"/>
</dbReference>
<dbReference type="EMBL" id="HG916852">
    <property type="protein sequence ID" value="CDM56316.1"/>
    <property type="molecule type" value="Genomic_DNA"/>
</dbReference>
<accession>W6RPQ1</accession>
<dbReference type="HOGENOM" id="CLU_2466880_0_0_5"/>
<dbReference type="KEGG" id="rhl:LPU83_0634"/>
<sequence length="88" mass="9984">MLSDLIARYMDAKRVWEAQFDEDCDRAGDSPEWDVYMDLSDDVISYRCKTADELHSKAVILLSDANIFDTLSNTNGHGPLRRLLASLC</sequence>
<organism evidence="1 2">
    <name type="scientific">Rhizobium favelukesii</name>
    <dbReference type="NCBI Taxonomy" id="348824"/>
    <lineage>
        <taxon>Bacteria</taxon>
        <taxon>Pseudomonadati</taxon>
        <taxon>Pseudomonadota</taxon>
        <taxon>Alphaproteobacteria</taxon>
        <taxon>Hyphomicrobiales</taxon>
        <taxon>Rhizobiaceae</taxon>
        <taxon>Rhizobium/Agrobacterium group</taxon>
        <taxon>Rhizobium</taxon>
    </lineage>
</organism>
<keyword evidence="2" id="KW-1185">Reference proteome</keyword>
<name>W6RPQ1_9HYPH</name>
<gene>
    <name evidence="1" type="ORF">LPU83_0634</name>
</gene>
<proteinExistence type="predicted"/>
<dbReference type="RefSeq" id="WP_024318307.1">
    <property type="nucleotide sequence ID" value="NZ_ATTO01000083.1"/>
</dbReference>
<evidence type="ECO:0000313" key="2">
    <source>
        <dbReference type="Proteomes" id="UP000019443"/>
    </source>
</evidence>